<dbReference type="KEGG" id="sphv:F9278_00845"/>
<keyword evidence="3" id="KW-1185">Reference proteome</keyword>
<dbReference type="EMBL" id="CP045096">
    <property type="protein sequence ID" value="QFQ94979.1"/>
    <property type="molecule type" value="Genomic_DNA"/>
</dbReference>
<accession>A0A5P8JX44</accession>
<protein>
    <submittedName>
        <fullName evidence="2">Uncharacterized protein</fullName>
    </submittedName>
</protein>
<dbReference type="Proteomes" id="UP000327294">
    <property type="component" value="Chromosome"/>
</dbReference>
<organism evidence="2 3">
    <name type="scientific">Streptomyces phaeolivaceus</name>
    <dbReference type="NCBI Taxonomy" id="2653200"/>
    <lineage>
        <taxon>Bacteria</taxon>
        <taxon>Bacillati</taxon>
        <taxon>Actinomycetota</taxon>
        <taxon>Actinomycetes</taxon>
        <taxon>Kitasatosporales</taxon>
        <taxon>Streptomycetaceae</taxon>
        <taxon>Streptomyces</taxon>
    </lineage>
</organism>
<proteinExistence type="predicted"/>
<dbReference type="AlphaFoldDB" id="A0A5P8JX44"/>
<feature type="compositionally biased region" description="Low complexity" evidence="1">
    <location>
        <begin position="46"/>
        <end position="59"/>
    </location>
</feature>
<evidence type="ECO:0000256" key="1">
    <source>
        <dbReference type="SAM" id="MobiDB-lite"/>
    </source>
</evidence>
<gene>
    <name evidence="2" type="ORF">F9278_00845</name>
</gene>
<name>A0A5P8JX44_9ACTN</name>
<evidence type="ECO:0000313" key="2">
    <source>
        <dbReference type="EMBL" id="QFQ94979.1"/>
    </source>
</evidence>
<sequence length="118" mass="12374">MAAENIDEVVDGLAGVVREAVRAGDRVGYFAALYRQVTVEVPAPAGSPRRVPTRPTTPGAGTGARAGPGSADAARADPGRRPGTGRRSGTGRWQGRGRCRPWPRPPTPRAGAGRRRPR</sequence>
<feature type="region of interest" description="Disordered" evidence="1">
    <location>
        <begin position="41"/>
        <end position="118"/>
    </location>
</feature>
<evidence type="ECO:0000313" key="3">
    <source>
        <dbReference type="Proteomes" id="UP000327294"/>
    </source>
</evidence>
<reference evidence="2 3" key="1">
    <citation type="submission" date="2019-10" db="EMBL/GenBank/DDBJ databases">
        <title>Streptomyces sp. strain GY16 isolated from leaves of Broussonetia papyrifera.</title>
        <authorList>
            <person name="Mo P."/>
        </authorList>
    </citation>
    <scope>NUCLEOTIDE SEQUENCE [LARGE SCALE GENOMIC DNA]</scope>
    <source>
        <strain evidence="2 3">GY16</strain>
    </source>
</reference>